<proteinExistence type="predicted"/>
<dbReference type="EMBL" id="AAXF02000050">
    <property type="protein sequence ID" value="EDO11177.1"/>
    <property type="molecule type" value="Genomic_DNA"/>
</dbReference>
<reference evidence="1 2" key="1">
    <citation type="submission" date="2007-03" db="EMBL/GenBank/DDBJ databases">
        <authorList>
            <person name="Fulton L."/>
            <person name="Clifton S."/>
            <person name="Fulton B."/>
            <person name="Xu J."/>
            <person name="Minx P."/>
            <person name="Pepin K.H."/>
            <person name="Johnson M."/>
            <person name="Thiruvilangam P."/>
            <person name="Bhonagiri V."/>
            <person name="Nash W.E."/>
            <person name="Mardis E.R."/>
            <person name="Wilson R.K."/>
        </authorList>
    </citation>
    <scope>NUCLEOTIDE SEQUENCE [LARGE SCALE GENOMIC DNA]</scope>
    <source>
        <strain evidence="2">ATCC 8483 / DSM 1896 / JCM 5824 / BCRC 10623 / CCUG 4943 / NCTC 11153</strain>
    </source>
</reference>
<gene>
    <name evidence="1" type="ORF">BACOVA_03080</name>
</gene>
<dbReference type="Proteomes" id="UP000005475">
    <property type="component" value="Unassembled WGS sequence"/>
</dbReference>
<accession>A0AAN3A7T3</accession>
<name>A0AAN3A7T3_BACO1</name>
<comment type="caution">
    <text evidence="1">The sequence shown here is derived from an EMBL/GenBank/DDBJ whole genome shotgun (WGS) entry which is preliminary data.</text>
</comment>
<protein>
    <submittedName>
        <fullName evidence="1">Uncharacterized protein</fullName>
    </submittedName>
</protein>
<evidence type="ECO:0000313" key="1">
    <source>
        <dbReference type="EMBL" id="EDO11177.1"/>
    </source>
</evidence>
<sequence length="34" mass="4146">MQGWIQISSKIAENMIDEYLYWMVICFFCIKEIV</sequence>
<evidence type="ECO:0000313" key="2">
    <source>
        <dbReference type="Proteomes" id="UP000005475"/>
    </source>
</evidence>
<reference evidence="2" key="2">
    <citation type="submission" date="2007-04" db="EMBL/GenBank/DDBJ databases">
        <title>Draft genome sequence of Bacteroides ovatus (ATCC 8483).</title>
        <authorList>
            <person name="Sudarsanam P."/>
            <person name="Ley R."/>
            <person name="Guruge J."/>
            <person name="Turnbaugh P.J."/>
            <person name="Mahowald M."/>
            <person name="Liep D."/>
            <person name="Gordon J."/>
        </authorList>
    </citation>
    <scope>NUCLEOTIDE SEQUENCE [LARGE SCALE GENOMIC DNA]</scope>
    <source>
        <strain evidence="2">ATCC 8483 / DSM 1896 / JCM 5824 / BCRC 10623 / CCUG 4943 / NCTC 11153</strain>
    </source>
</reference>
<dbReference type="AlphaFoldDB" id="A0AAN3A7T3"/>
<organism evidence="1 2">
    <name type="scientific">Bacteroides ovatus (strain ATCC 8483 / DSM 1896 / JCM 5824 / BCRC 10623 / CCUG 4943 / NCTC 11153)</name>
    <dbReference type="NCBI Taxonomy" id="411476"/>
    <lineage>
        <taxon>Bacteria</taxon>
        <taxon>Pseudomonadati</taxon>
        <taxon>Bacteroidota</taxon>
        <taxon>Bacteroidia</taxon>
        <taxon>Bacteroidales</taxon>
        <taxon>Bacteroidaceae</taxon>
        <taxon>Bacteroides</taxon>
    </lineage>
</organism>